<dbReference type="EMBL" id="JANLCJ010000128">
    <property type="protein sequence ID" value="MCS5736710.1"/>
    <property type="molecule type" value="Genomic_DNA"/>
</dbReference>
<keyword evidence="2" id="KW-1185">Reference proteome</keyword>
<feature type="non-terminal residue" evidence="1">
    <location>
        <position position="1"/>
    </location>
</feature>
<accession>A0ABT2H9S9</accession>
<proteinExistence type="predicted"/>
<reference evidence="1" key="1">
    <citation type="submission" date="2022-08" db="EMBL/GenBank/DDBJ databases">
        <authorList>
            <person name="Deng Y."/>
            <person name="Han X.-F."/>
            <person name="Zhang Y.-Q."/>
        </authorList>
    </citation>
    <scope>NUCLEOTIDE SEQUENCE</scope>
    <source>
        <strain evidence="1">CPCC 203386</strain>
    </source>
</reference>
<gene>
    <name evidence="1" type="ORF">N1032_23550</name>
</gene>
<organism evidence="1 2">
    <name type="scientific">Herbiconiux daphne</name>
    <dbReference type="NCBI Taxonomy" id="2970914"/>
    <lineage>
        <taxon>Bacteria</taxon>
        <taxon>Bacillati</taxon>
        <taxon>Actinomycetota</taxon>
        <taxon>Actinomycetes</taxon>
        <taxon>Micrococcales</taxon>
        <taxon>Microbacteriaceae</taxon>
        <taxon>Herbiconiux</taxon>
    </lineage>
</organism>
<dbReference type="Proteomes" id="UP001165586">
    <property type="component" value="Unassembled WGS sequence"/>
</dbReference>
<comment type="caution">
    <text evidence="1">The sequence shown here is derived from an EMBL/GenBank/DDBJ whole genome shotgun (WGS) entry which is preliminary data.</text>
</comment>
<protein>
    <submittedName>
        <fullName evidence="1">Uncharacterized protein</fullName>
    </submittedName>
</protein>
<sequence length="81" mass="9013">MLAEELNSNNKVSTIPKHVMNGCWTYSWLNNPADGIGADSNAAFFGFHAGECLRGLALYILYKNLNTGSDMYEYSRNKGVF</sequence>
<evidence type="ECO:0000313" key="2">
    <source>
        <dbReference type="Proteomes" id="UP001165586"/>
    </source>
</evidence>
<name>A0ABT2H9S9_9MICO</name>
<evidence type="ECO:0000313" key="1">
    <source>
        <dbReference type="EMBL" id="MCS5736710.1"/>
    </source>
</evidence>
<dbReference type="RefSeq" id="WP_259542794.1">
    <property type="nucleotide sequence ID" value="NZ_JANLCJ010000128.1"/>
</dbReference>